<dbReference type="Proteomes" id="UP000319576">
    <property type="component" value="Chromosome"/>
</dbReference>
<organism evidence="2 3">
    <name type="scientific">Urbifossiella limnaea</name>
    <dbReference type="NCBI Taxonomy" id="2528023"/>
    <lineage>
        <taxon>Bacteria</taxon>
        <taxon>Pseudomonadati</taxon>
        <taxon>Planctomycetota</taxon>
        <taxon>Planctomycetia</taxon>
        <taxon>Gemmatales</taxon>
        <taxon>Gemmataceae</taxon>
        <taxon>Urbifossiella</taxon>
    </lineage>
</organism>
<dbReference type="InterPro" id="IPR052344">
    <property type="entry name" value="Transposase-related"/>
</dbReference>
<dbReference type="InterPro" id="IPR004291">
    <property type="entry name" value="Transposase_IS66_central"/>
</dbReference>
<dbReference type="AlphaFoldDB" id="A0A517XNE8"/>
<proteinExistence type="predicted"/>
<evidence type="ECO:0000313" key="3">
    <source>
        <dbReference type="Proteomes" id="UP000319576"/>
    </source>
</evidence>
<accession>A0A517XNE8</accession>
<dbReference type="RefSeq" id="WP_145234717.1">
    <property type="nucleotide sequence ID" value="NZ_CP036273.1"/>
</dbReference>
<dbReference type="PANTHER" id="PTHR33678">
    <property type="entry name" value="BLL1576 PROTEIN"/>
    <property type="match status" value="1"/>
</dbReference>
<dbReference type="KEGG" id="uli:ETAA1_09330"/>
<protein>
    <submittedName>
        <fullName evidence="2">Transposase IS66 family protein</fullName>
    </submittedName>
</protein>
<evidence type="ECO:0000259" key="1">
    <source>
        <dbReference type="Pfam" id="PF03050"/>
    </source>
</evidence>
<feature type="domain" description="Transposase IS66 central" evidence="1">
    <location>
        <begin position="48"/>
        <end position="167"/>
    </location>
</feature>
<evidence type="ECO:0000313" key="2">
    <source>
        <dbReference type="EMBL" id="QDU19031.1"/>
    </source>
</evidence>
<dbReference type="EMBL" id="CP036273">
    <property type="protein sequence ID" value="QDU19031.1"/>
    <property type="molecule type" value="Genomic_DNA"/>
</dbReference>
<sequence>MLRLVLNVRLMRSGPTSHLQFREGRPRHPDPQIVRAARPPEPIPKSGIGSGLLAHVVSSKFIDHLPLHRQEAILARHGWDVRRSTLCDHLRRYGRLLQALNNLTHWRLLRSFAIHADDTPLVLLRPRRTAYAWAYLGDAANPYTLFDLTAGRRQELPQAFLAGYTGFAYPNRSGWDSRVHQHSSWNPTTQSGVETAWAISRSRSLFLGVVGVPSGEKLTLVTTFSSDTDRSSRCFPVRTSQTFALRPPAAGRQAT</sequence>
<name>A0A517XNE8_9BACT</name>
<gene>
    <name evidence="2" type="ORF">ETAA1_09330</name>
</gene>
<dbReference type="OrthoDB" id="227350at2"/>
<reference evidence="2 3" key="1">
    <citation type="submission" date="2019-02" db="EMBL/GenBank/DDBJ databases">
        <title>Deep-cultivation of Planctomycetes and their phenomic and genomic characterization uncovers novel biology.</title>
        <authorList>
            <person name="Wiegand S."/>
            <person name="Jogler M."/>
            <person name="Boedeker C."/>
            <person name="Pinto D."/>
            <person name="Vollmers J."/>
            <person name="Rivas-Marin E."/>
            <person name="Kohn T."/>
            <person name="Peeters S.H."/>
            <person name="Heuer A."/>
            <person name="Rast P."/>
            <person name="Oberbeckmann S."/>
            <person name="Bunk B."/>
            <person name="Jeske O."/>
            <person name="Meyerdierks A."/>
            <person name="Storesund J.E."/>
            <person name="Kallscheuer N."/>
            <person name="Luecker S."/>
            <person name="Lage O.M."/>
            <person name="Pohl T."/>
            <person name="Merkel B.J."/>
            <person name="Hornburger P."/>
            <person name="Mueller R.-W."/>
            <person name="Bruemmer F."/>
            <person name="Labrenz M."/>
            <person name="Spormann A.M."/>
            <person name="Op den Camp H."/>
            <person name="Overmann J."/>
            <person name="Amann R."/>
            <person name="Jetten M.S.M."/>
            <person name="Mascher T."/>
            <person name="Medema M.H."/>
            <person name="Devos D.P."/>
            <person name="Kaster A.-K."/>
            <person name="Ovreas L."/>
            <person name="Rohde M."/>
            <person name="Galperin M.Y."/>
            <person name="Jogler C."/>
        </authorList>
    </citation>
    <scope>NUCLEOTIDE SEQUENCE [LARGE SCALE GENOMIC DNA]</scope>
    <source>
        <strain evidence="2 3">ETA_A1</strain>
    </source>
</reference>
<dbReference type="Pfam" id="PF03050">
    <property type="entry name" value="DDE_Tnp_IS66"/>
    <property type="match status" value="1"/>
</dbReference>
<keyword evidence="3" id="KW-1185">Reference proteome</keyword>